<protein>
    <submittedName>
        <fullName evidence="11">Vacuolar amino acid transporter 1</fullName>
    </submittedName>
</protein>
<dbReference type="EMBL" id="SMOL01000553">
    <property type="protein sequence ID" value="KAB2608399.1"/>
    <property type="molecule type" value="Genomic_DNA"/>
</dbReference>
<feature type="transmembrane region" description="Helical" evidence="9">
    <location>
        <begin position="399"/>
        <end position="418"/>
    </location>
</feature>
<keyword evidence="12" id="KW-1185">Reference proteome</keyword>
<evidence type="ECO:0000256" key="1">
    <source>
        <dbReference type="ARBA" id="ARBA00004141"/>
    </source>
</evidence>
<evidence type="ECO:0000256" key="5">
    <source>
        <dbReference type="ARBA" id="ARBA00022989"/>
    </source>
</evidence>
<evidence type="ECO:0000256" key="9">
    <source>
        <dbReference type="SAM" id="Phobius"/>
    </source>
</evidence>
<feature type="transmembrane region" description="Helical" evidence="9">
    <location>
        <begin position="364"/>
        <end position="387"/>
    </location>
</feature>
<keyword evidence="6 9" id="KW-0472">Membrane</keyword>
<dbReference type="OrthoDB" id="655540at2759"/>
<keyword evidence="5 9" id="KW-1133">Transmembrane helix</keyword>
<sequence length="752" mass="82252">MAEKGKEKESDPFLYESEDEEDDIEENKSESGSSSTSSHGVRHEVSSPVSFSSHKWPQSYRETIDSYSIAASPNIANLGFVPSNASFTNYSKSILDLIGKSPFVSTNEGFPQKGDSERFSVNQSLLSERSTLHKHLTGEIPVGHGCSFTQTVFNGINVMAGVGLLSTPSTMKEAGWAGIVVLLLFAVVCCYTAILMRYCFESKEGIKTYPDLGEAAFGRYGRLFISIILYAELYSYCVEFIILEGDNLSRLFPGTSLNWAGFQLDSMHLFGIVTALIVLPSVWLKDLRLISFLSAGGVIVTVLIVLCVILLGTAGGVGFHHTPPAVHWNGIPLVIGVYGFCFAGHTVFPNIYQSMADRRQFSKALIICFILCVLLYGSVAVMGYLMFGERTLSQITLNMPPHAFLSQVALWTTVINPLSKYPLNKYVKYALLMNPLARSIEELLPVTISNSSWCFILLRTALVISTVVSAFLIPFFGLVMALIGSLLSILVSVIVPSLCFLRIAGRKATRTQVVSSITISTLGIIAAALGGSRESYGRGGGRGDRRKSIPTVALKKRRTKGKVNDERTSEGKIKQCQRGYRPMVIRSHMMTRRVTKRAPESRRAAKDTGTVVRRGALIVVGPDTTTPARAAAAATTMTKDTSVAKETITTRIGSIVRTSRSQIKLHRLASTNNGQKTPKQIGEVQDRDDEPCMVRTKAFKNNGVKIRVWDRQTYGSKSISERLGMLKILRGVASALGKTKHLTLTCKVAESS</sequence>
<evidence type="ECO:0000256" key="3">
    <source>
        <dbReference type="ARBA" id="ARBA00022692"/>
    </source>
</evidence>
<dbReference type="Pfam" id="PF01490">
    <property type="entry name" value="Aa_trans"/>
    <property type="match status" value="1"/>
</dbReference>
<evidence type="ECO:0000256" key="6">
    <source>
        <dbReference type="ARBA" id="ARBA00023136"/>
    </source>
</evidence>
<feature type="transmembrane region" description="Helical" evidence="9">
    <location>
        <begin position="479"/>
        <end position="501"/>
    </location>
</feature>
<feature type="compositionally biased region" description="Basic and acidic residues" evidence="8">
    <location>
        <begin position="1"/>
        <end position="11"/>
    </location>
</feature>
<dbReference type="PANTHER" id="PTHR22950">
    <property type="entry name" value="AMINO ACID TRANSPORTER"/>
    <property type="match status" value="1"/>
</dbReference>
<keyword evidence="4" id="KW-0029">Amino-acid transport</keyword>
<dbReference type="GO" id="GO:0005774">
    <property type="term" value="C:vacuolar membrane"/>
    <property type="evidence" value="ECO:0007669"/>
    <property type="project" value="TreeGrafter"/>
</dbReference>
<evidence type="ECO:0000313" key="12">
    <source>
        <dbReference type="Proteomes" id="UP000327157"/>
    </source>
</evidence>
<dbReference type="PANTHER" id="PTHR22950:SF701">
    <property type="entry name" value="AMINO ACID TRANSPORTER AVT1A-LIKE"/>
    <property type="match status" value="1"/>
</dbReference>
<reference evidence="12" key="2">
    <citation type="submission" date="2019-10" db="EMBL/GenBank/DDBJ databases">
        <title>A de novo genome assembly of a pear dwarfing rootstock.</title>
        <authorList>
            <person name="Wang F."/>
            <person name="Wang J."/>
            <person name="Li S."/>
            <person name="Zhang Y."/>
            <person name="Fang M."/>
            <person name="Ma L."/>
            <person name="Zhao Y."/>
            <person name="Jiang S."/>
        </authorList>
    </citation>
    <scope>NUCLEOTIDE SEQUENCE [LARGE SCALE GENOMIC DNA]</scope>
</reference>
<evidence type="ECO:0000259" key="10">
    <source>
        <dbReference type="Pfam" id="PF01490"/>
    </source>
</evidence>
<reference evidence="11 12" key="3">
    <citation type="submission" date="2019-11" db="EMBL/GenBank/DDBJ databases">
        <title>A de novo genome assembly of a pear dwarfing rootstock.</title>
        <authorList>
            <person name="Wang F."/>
            <person name="Wang J."/>
            <person name="Li S."/>
            <person name="Zhang Y."/>
            <person name="Fang M."/>
            <person name="Ma L."/>
            <person name="Zhao Y."/>
            <person name="Jiang S."/>
        </authorList>
    </citation>
    <scope>NUCLEOTIDE SEQUENCE [LARGE SCALE GENOMIC DNA]</scope>
    <source>
        <strain evidence="11">S2</strain>
        <tissue evidence="11">Leaf</tissue>
    </source>
</reference>
<reference evidence="11 12" key="1">
    <citation type="submission" date="2019-09" db="EMBL/GenBank/DDBJ databases">
        <authorList>
            <person name="Ou C."/>
        </authorList>
    </citation>
    <scope>NUCLEOTIDE SEQUENCE [LARGE SCALE GENOMIC DNA]</scope>
    <source>
        <strain evidence="11">S2</strain>
        <tissue evidence="11">Leaf</tissue>
    </source>
</reference>
<organism evidence="11 12">
    <name type="scientific">Pyrus ussuriensis x Pyrus communis</name>
    <dbReference type="NCBI Taxonomy" id="2448454"/>
    <lineage>
        <taxon>Eukaryota</taxon>
        <taxon>Viridiplantae</taxon>
        <taxon>Streptophyta</taxon>
        <taxon>Embryophyta</taxon>
        <taxon>Tracheophyta</taxon>
        <taxon>Spermatophyta</taxon>
        <taxon>Magnoliopsida</taxon>
        <taxon>eudicotyledons</taxon>
        <taxon>Gunneridae</taxon>
        <taxon>Pentapetalae</taxon>
        <taxon>rosids</taxon>
        <taxon>fabids</taxon>
        <taxon>Rosales</taxon>
        <taxon>Rosaceae</taxon>
        <taxon>Amygdaloideae</taxon>
        <taxon>Maleae</taxon>
        <taxon>Pyrus</taxon>
    </lineage>
</organism>
<feature type="transmembrane region" description="Helical" evidence="9">
    <location>
        <begin position="331"/>
        <end position="352"/>
    </location>
</feature>
<proteinExistence type="inferred from homology"/>
<comment type="similarity">
    <text evidence="7">Belongs to the amino acid/polyamine transporter 2 family. Amino acid/auxin permease (AAAP) (TC 2.A.18.5) subfamily.</text>
</comment>
<gene>
    <name evidence="11" type="ORF">D8674_011567</name>
</gene>
<name>A0A5N5FZ29_9ROSA</name>
<dbReference type="InterPro" id="IPR013057">
    <property type="entry name" value="AA_transpt_TM"/>
</dbReference>
<feature type="compositionally biased region" description="Acidic residues" evidence="8">
    <location>
        <begin position="16"/>
        <end position="25"/>
    </location>
</feature>
<feature type="transmembrane region" description="Helical" evidence="9">
    <location>
        <begin position="262"/>
        <end position="282"/>
    </location>
</feature>
<evidence type="ECO:0000313" key="11">
    <source>
        <dbReference type="EMBL" id="KAB2608399.1"/>
    </source>
</evidence>
<evidence type="ECO:0000256" key="4">
    <source>
        <dbReference type="ARBA" id="ARBA00022970"/>
    </source>
</evidence>
<dbReference type="GO" id="GO:0015179">
    <property type="term" value="F:L-amino acid transmembrane transporter activity"/>
    <property type="evidence" value="ECO:0007669"/>
    <property type="project" value="TreeGrafter"/>
</dbReference>
<dbReference type="AlphaFoldDB" id="A0A5N5FZ29"/>
<comment type="subcellular location">
    <subcellularLocation>
        <location evidence="1">Membrane</location>
        <topology evidence="1">Multi-pass membrane protein</topology>
    </subcellularLocation>
</comment>
<keyword evidence="3 9" id="KW-0812">Transmembrane</keyword>
<comment type="caution">
    <text evidence="11">The sequence shown here is derived from an EMBL/GenBank/DDBJ whole genome shotgun (WGS) entry which is preliminary data.</text>
</comment>
<evidence type="ECO:0000256" key="2">
    <source>
        <dbReference type="ARBA" id="ARBA00022448"/>
    </source>
</evidence>
<evidence type="ECO:0000256" key="7">
    <source>
        <dbReference type="ARBA" id="ARBA00049662"/>
    </source>
</evidence>
<feature type="transmembrane region" description="Helical" evidence="9">
    <location>
        <begin position="513"/>
        <end position="532"/>
    </location>
</feature>
<evidence type="ECO:0000256" key="8">
    <source>
        <dbReference type="SAM" id="MobiDB-lite"/>
    </source>
</evidence>
<accession>A0A5N5FZ29</accession>
<feature type="transmembrane region" description="Helical" evidence="9">
    <location>
        <begin position="220"/>
        <end position="242"/>
    </location>
</feature>
<feature type="region of interest" description="Disordered" evidence="8">
    <location>
        <begin position="1"/>
        <end position="53"/>
    </location>
</feature>
<dbReference type="Proteomes" id="UP000327157">
    <property type="component" value="Chromosome 14"/>
</dbReference>
<feature type="transmembrane region" description="Helical" evidence="9">
    <location>
        <begin position="453"/>
        <end position="473"/>
    </location>
</feature>
<dbReference type="FunFam" id="1.20.1740.10:FF:000047">
    <property type="entry name" value="Amino acid transporter AVT1A"/>
    <property type="match status" value="1"/>
</dbReference>
<feature type="domain" description="Amino acid transporter transmembrane" evidence="10">
    <location>
        <begin position="145"/>
        <end position="530"/>
    </location>
</feature>
<feature type="transmembrane region" description="Helical" evidence="9">
    <location>
        <begin position="289"/>
        <end position="311"/>
    </location>
</feature>
<keyword evidence="2" id="KW-0813">Transport</keyword>
<feature type="transmembrane region" description="Helical" evidence="9">
    <location>
        <begin position="176"/>
        <end position="200"/>
    </location>
</feature>